<feature type="domain" description="FHA" evidence="2">
    <location>
        <begin position="28"/>
        <end position="72"/>
    </location>
</feature>
<dbReference type="InterPro" id="IPR008984">
    <property type="entry name" value="SMAD_FHA_dom_sf"/>
</dbReference>
<dbReference type="PROSITE" id="PS50006">
    <property type="entry name" value="FHA_DOMAIN"/>
    <property type="match status" value="1"/>
</dbReference>
<feature type="compositionally biased region" description="Basic residues" evidence="1">
    <location>
        <begin position="815"/>
        <end position="831"/>
    </location>
</feature>
<dbReference type="SMART" id="SM00240">
    <property type="entry name" value="FHA"/>
    <property type="match status" value="1"/>
</dbReference>
<dbReference type="CDD" id="cd00060">
    <property type="entry name" value="FHA"/>
    <property type="match status" value="1"/>
</dbReference>
<feature type="compositionally biased region" description="Acidic residues" evidence="1">
    <location>
        <begin position="299"/>
        <end position="313"/>
    </location>
</feature>
<dbReference type="Gene3D" id="2.60.200.20">
    <property type="match status" value="1"/>
</dbReference>
<protein>
    <recommendedName>
        <fullName evidence="2">FHA domain-containing protein</fullName>
    </recommendedName>
</protein>
<feature type="compositionally biased region" description="Basic residues" evidence="1">
    <location>
        <begin position="195"/>
        <end position="207"/>
    </location>
</feature>
<comment type="caution">
    <text evidence="3">The sequence shown here is derived from an EMBL/GenBank/DDBJ whole genome shotgun (WGS) entry which is preliminary data.</text>
</comment>
<keyword evidence="4" id="KW-1185">Reference proteome</keyword>
<evidence type="ECO:0000259" key="2">
    <source>
        <dbReference type="PROSITE" id="PS50006"/>
    </source>
</evidence>
<name>A0ABP0MGB8_9DINO</name>
<feature type="compositionally biased region" description="Basic and acidic residues" evidence="1">
    <location>
        <begin position="239"/>
        <end position="253"/>
    </location>
</feature>
<feature type="region of interest" description="Disordered" evidence="1">
    <location>
        <begin position="697"/>
        <end position="831"/>
    </location>
</feature>
<sequence length="831" mass="89647">MAEKCDVTICRDSTGSPQTFTLRPGGVLRIGRGVANDVVLDFDGVSVYHAEIHLPKDGPLCIRDESRNGTAVRPGPHAAEKGATAWEPLKKSQLRILPHGWQILMPLNSRRNTKQLVVSARLLSIFMGTKVPPMPGQEPAAFPLRTHKVFSAGRAAVHRNVKPLPAVKMEEAEEPDLQLKRKKKRVEGSDAEPSKRKKKKKDKRRKHAGEEDADEEVAKRKKGKTRVKEQESEDLEETEAQRKEREERERLERELEDELAEETRKVHRQVQPDPADSANFDGSATYRDAESSMHPATEVPEDDEDEADEADDAETQRALQKAMGASEAEAEEESREDQENREDETLAEPEKAAEEVDKEPGNVEELQKEPDTGKEADGAAEQDVAADTADTEPADARPSEAAEESEMDADAPKEAEAAEGVTEEAAKSTEEAPANSQAADDQESVQSRCSLTTGPGKTVPGGDEPEEPDSEVGEAPKEAQAAQGELTEEALTKHTEEQAPADSQPAVEEDAKSLPSVRSLTTGPGKTVPGGDRGESMAPSQGERPDSSVDGDAPAKPKPAVADGGSLTAAALAKHTEALARAQAEAYAATFASARTNYAKSIGKLSGGGRSVAGRSIAGMSIAGRSIAGRSIAGKSIAVTAASVAPSERTFRTHMTTREMLVGPSQMREIMRSVSPISEPGVKIKRRRKRLIDASPCSIDSEAERKRRKKLKKERKAKRLSLHPRRSPAGSPSHYAAPSPTPFQPGTSVAPSAAPSHWTMKDPSVPPELVKKPKKGKDGKTKEAKTGKGKDGKKKGKKKPEVAPSESAEPEPKPKARKAKRSRSPKRKKNS</sequence>
<evidence type="ECO:0000313" key="4">
    <source>
        <dbReference type="Proteomes" id="UP001642484"/>
    </source>
</evidence>
<dbReference type="Pfam" id="PF00498">
    <property type="entry name" value="FHA"/>
    <property type="match status" value="1"/>
</dbReference>
<dbReference type="InterPro" id="IPR000253">
    <property type="entry name" value="FHA_dom"/>
</dbReference>
<feature type="compositionally biased region" description="Acidic residues" evidence="1">
    <location>
        <begin position="328"/>
        <end position="347"/>
    </location>
</feature>
<evidence type="ECO:0000256" key="1">
    <source>
        <dbReference type="SAM" id="MobiDB-lite"/>
    </source>
</evidence>
<feature type="compositionally biased region" description="Acidic residues" evidence="1">
    <location>
        <begin position="463"/>
        <end position="472"/>
    </location>
</feature>
<feature type="compositionally biased region" description="Basic and acidic residues" evidence="1">
    <location>
        <begin position="348"/>
        <end position="377"/>
    </location>
</feature>
<organism evidence="3 4">
    <name type="scientific">Durusdinium trenchii</name>
    <dbReference type="NCBI Taxonomy" id="1381693"/>
    <lineage>
        <taxon>Eukaryota</taxon>
        <taxon>Sar</taxon>
        <taxon>Alveolata</taxon>
        <taxon>Dinophyceae</taxon>
        <taxon>Suessiales</taxon>
        <taxon>Symbiodiniaceae</taxon>
        <taxon>Durusdinium</taxon>
    </lineage>
</organism>
<reference evidence="3 4" key="1">
    <citation type="submission" date="2024-02" db="EMBL/GenBank/DDBJ databases">
        <authorList>
            <person name="Chen Y."/>
            <person name="Shah S."/>
            <person name="Dougan E. K."/>
            <person name="Thang M."/>
            <person name="Chan C."/>
        </authorList>
    </citation>
    <scope>NUCLEOTIDE SEQUENCE [LARGE SCALE GENOMIC DNA]</scope>
</reference>
<feature type="compositionally biased region" description="Low complexity" evidence="1">
    <location>
        <begin position="550"/>
        <end position="563"/>
    </location>
</feature>
<feature type="region of interest" description="Disordered" evidence="1">
    <location>
        <begin position="167"/>
        <end position="563"/>
    </location>
</feature>
<dbReference type="SUPFAM" id="SSF49879">
    <property type="entry name" value="SMAD/FHA domain"/>
    <property type="match status" value="1"/>
</dbReference>
<feature type="compositionally biased region" description="Basic residues" evidence="1">
    <location>
        <begin position="706"/>
        <end position="726"/>
    </location>
</feature>
<dbReference type="Proteomes" id="UP001642484">
    <property type="component" value="Unassembled WGS sequence"/>
</dbReference>
<evidence type="ECO:0000313" key="3">
    <source>
        <dbReference type="EMBL" id="CAK9049757.1"/>
    </source>
</evidence>
<feature type="compositionally biased region" description="Basic and acidic residues" evidence="1">
    <location>
        <begin position="776"/>
        <end position="790"/>
    </location>
</feature>
<dbReference type="EMBL" id="CAXAMN010017113">
    <property type="protein sequence ID" value="CAK9049757.1"/>
    <property type="molecule type" value="Genomic_DNA"/>
</dbReference>
<proteinExistence type="predicted"/>
<feature type="compositionally biased region" description="Polar residues" evidence="1">
    <location>
        <begin position="434"/>
        <end position="455"/>
    </location>
</feature>
<gene>
    <name evidence="3" type="ORF">CCMP2556_LOCUS25417</name>
</gene>
<accession>A0ABP0MGB8</accession>